<evidence type="ECO:0000256" key="9">
    <source>
        <dbReference type="ARBA" id="ARBA00022840"/>
    </source>
</evidence>
<dbReference type="InterPro" id="IPR045060">
    <property type="entry name" value="Phe-tRNA-ligase_IIc_bsu"/>
</dbReference>
<gene>
    <name evidence="15 20" type="primary">pheT</name>
    <name evidence="20" type="ORF">GPUN_0750</name>
</gene>
<evidence type="ECO:0000256" key="15">
    <source>
        <dbReference type="HAMAP-Rule" id="MF_00283"/>
    </source>
</evidence>
<dbReference type="FunFam" id="3.30.70.380:FF:000001">
    <property type="entry name" value="Phenylalanine--tRNA ligase beta subunit"/>
    <property type="match status" value="1"/>
</dbReference>
<evidence type="ECO:0000256" key="7">
    <source>
        <dbReference type="ARBA" id="ARBA00022723"/>
    </source>
</evidence>
<dbReference type="InterPro" id="IPR009061">
    <property type="entry name" value="DNA-bd_dom_put_sf"/>
</dbReference>
<dbReference type="PROSITE" id="PS51447">
    <property type="entry name" value="FDX_ACB"/>
    <property type="match status" value="1"/>
</dbReference>
<evidence type="ECO:0000256" key="5">
    <source>
        <dbReference type="ARBA" id="ARBA00022555"/>
    </source>
</evidence>
<dbReference type="GO" id="GO:0000049">
    <property type="term" value="F:tRNA binding"/>
    <property type="evidence" value="ECO:0007669"/>
    <property type="project" value="UniProtKB-UniRule"/>
</dbReference>
<dbReference type="AlphaFoldDB" id="H5T9B1"/>
<evidence type="ECO:0000313" key="20">
    <source>
        <dbReference type="EMBL" id="GAB54888.1"/>
    </source>
</evidence>
<evidence type="ECO:0000256" key="13">
    <source>
        <dbReference type="ARBA" id="ARBA00023146"/>
    </source>
</evidence>
<dbReference type="InterPro" id="IPR041616">
    <property type="entry name" value="PheRS_beta_core"/>
</dbReference>
<comment type="catalytic activity">
    <reaction evidence="14 15">
        <text>tRNA(Phe) + L-phenylalanine + ATP = L-phenylalanyl-tRNA(Phe) + AMP + diphosphate + H(+)</text>
        <dbReference type="Rhea" id="RHEA:19413"/>
        <dbReference type="Rhea" id="RHEA-COMP:9668"/>
        <dbReference type="Rhea" id="RHEA-COMP:9699"/>
        <dbReference type="ChEBI" id="CHEBI:15378"/>
        <dbReference type="ChEBI" id="CHEBI:30616"/>
        <dbReference type="ChEBI" id="CHEBI:33019"/>
        <dbReference type="ChEBI" id="CHEBI:58095"/>
        <dbReference type="ChEBI" id="CHEBI:78442"/>
        <dbReference type="ChEBI" id="CHEBI:78531"/>
        <dbReference type="ChEBI" id="CHEBI:456215"/>
        <dbReference type="EC" id="6.1.1.20"/>
    </reaction>
</comment>
<name>H5T9B1_9ALTE</name>
<dbReference type="HAMAP" id="MF_00283">
    <property type="entry name" value="Phe_tRNA_synth_beta1"/>
    <property type="match status" value="1"/>
</dbReference>
<comment type="similarity">
    <text evidence="2 15">Belongs to the phenylalanyl-tRNA synthetase beta subunit family. Type 1 subfamily.</text>
</comment>
<sequence>MKFSESWLREWVNPKIDTAALCEQLSMAGLEVDGIAPVAGEFTGVLVGEVVQCARHPDADKLQVTKVDVGSGDLLDIVCGAPNCRAGIKVAVAIVGAVLPGPFKIKKTKLRGEPSHGMLCSFSELGMGDDHSGIAELPHDATIGQDFREYLDLNDNIIEIDLTPNRADCLGLKGIAREVGVLNQLDVKNLAISPSEISTHVVRGIKLASPQECPRYLGRIIENVDLTVDSPLWLKEKLRRSGVRSIDPVVDVTNYILLELGHPMHAFDNAKLSGDIIIRHAVKDEKLTLLDGNEITLLENTLVIADEQKALAMAGIFGGADSGVQTHTKDIFLESAFFSPDAILGKGRQYGLHTDASHRYERGVDPQLQTDAMERATQLLLEIVGGKAGPITVAQSESYLPVRNQVVLRKARLAHVLGANIENDRVSDILNRLGMKVVFNSGHWEVQAPSYRFDIAIEEDLIEEVARVYGYNNIANTAPLARLNMSYQQEKVINLNSFKQMLCAKGCQEAITYSFVDPKKQSLLFPEAKTLSLEHPISADMSVMRVSLLPGLLQALSYNQKRQQQNLALFESGLVFSADENAENGVYQCVKLTAVLSGNTAGEHWSIANKARDFYDAKALVEEILSMSAGHIEAEFVPSQHTIFHPGQCASIVVNKKVIGLIGAIHPQFEKPLGLNGRTFAFELNVADIEQRNLPSAQAISKFPAIRRDLAITVLENVDTGKLLKSIEKIGISGLLGINLFDMYTGESINKGEKSLALSIWFQSVDKTLEDQEIQDTVDKVVRHLRDNFSAALRD</sequence>
<evidence type="ECO:0000313" key="21">
    <source>
        <dbReference type="Proteomes" id="UP000053586"/>
    </source>
</evidence>
<dbReference type="Gene3D" id="3.30.56.10">
    <property type="match status" value="2"/>
</dbReference>
<dbReference type="Pfam" id="PF01588">
    <property type="entry name" value="tRNA_bind"/>
    <property type="match status" value="1"/>
</dbReference>
<dbReference type="Pfam" id="PF03147">
    <property type="entry name" value="FDX-ACB"/>
    <property type="match status" value="1"/>
</dbReference>
<keyword evidence="5 16" id="KW-0820">tRNA-binding</keyword>
<comment type="subcellular location">
    <subcellularLocation>
        <location evidence="1 15">Cytoplasm</location>
    </subcellularLocation>
</comment>
<dbReference type="SUPFAM" id="SSF56037">
    <property type="entry name" value="PheT/TilS domain"/>
    <property type="match status" value="1"/>
</dbReference>
<reference evidence="20 21" key="2">
    <citation type="journal article" date="2017" name="Antonie Van Leeuwenhoek">
        <title>Rhizobium rhizosphaerae sp. nov., a novel species isolated from rice rhizosphere.</title>
        <authorList>
            <person name="Zhao J.J."/>
            <person name="Zhang J."/>
            <person name="Zhang R.J."/>
            <person name="Zhang C.W."/>
            <person name="Yin H.Q."/>
            <person name="Zhang X.X."/>
        </authorList>
    </citation>
    <scope>NUCLEOTIDE SEQUENCE [LARGE SCALE GENOMIC DNA]</scope>
    <source>
        <strain evidence="20 21">ACAM 611</strain>
    </source>
</reference>
<evidence type="ECO:0000256" key="1">
    <source>
        <dbReference type="ARBA" id="ARBA00004496"/>
    </source>
</evidence>
<dbReference type="Gene3D" id="3.50.40.10">
    <property type="entry name" value="Phenylalanyl-trna Synthetase, Chain B, domain 3"/>
    <property type="match status" value="1"/>
</dbReference>
<dbReference type="CDD" id="cd02796">
    <property type="entry name" value="tRNA_bind_bactPheRS"/>
    <property type="match status" value="1"/>
</dbReference>
<dbReference type="InterPro" id="IPR005146">
    <property type="entry name" value="B3/B4_tRNA-bd"/>
</dbReference>
<dbReference type="GO" id="GO:0005524">
    <property type="term" value="F:ATP binding"/>
    <property type="evidence" value="ECO:0007669"/>
    <property type="project" value="UniProtKB-UniRule"/>
</dbReference>
<dbReference type="InterPro" id="IPR005147">
    <property type="entry name" value="tRNA_synthase_B5-dom"/>
</dbReference>
<dbReference type="PROSITE" id="PS50886">
    <property type="entry name" value="TRBD"/>
    <property type="match status" value="1"/>
</dbReference>
<dbReference type="PANTHER" id="PTHR10947">
    <property type="entry name" value="PHENYLALANYL-TRNA SYNTHETASE BETA CHAIN AND LEUCINE-RICH REPEAT-CONTAINING PROTEIN 47"/>
    <property type="match status" value="1"/>
</dbReference>
<dbReference type="Gene3D" id="3.30.930.10">
    <property type="entry name" value="Bira Bifunctional Protein, Domain 2"/>
    <property type="match status" value="1"/>
</dbReference>
<keyword evidence="10 15" id="KW-0460">Magnesium</keyword>
<dbReference type="Pfam" id="PF17759">
    <property type="entry name" value="tRNA_synthFbeta"/>
    <property type="match status" value="1"/>
</dbReference>
<keyword evidence="8 15" id="KW-0547">Nucleotide-binding</keyword>
<feature type="binding site" evidence="15">
    <location>
        <position position="460"/>
    </location>
    <ligand>
        <name>Mg(2+)</name>
        <dbReference type="ChEBI" id="CHEBI:18420"/>
        <note>shared with alpha subunit</note>
    </ligand>
</feature>
<dbReference type="InterPro" id="IPR002547">
    <property type="entry name" value="tRNA-bd_dom"/>
</dbReference>
<keyword evidence="21" id="KW-1185">Reference proteome</keyword>
<dbReference type="Gene3D" id="3.30.70.380">
    <property type="entry name" value="Ferrodoxin-fold anticodon-binding domain"/>
    <property type="match status" value="1"/>
</dbReference>
<dbReference type="OrthoDB" id="9805455at2"/>
<keyword evidence="11 16" id="KW-0694">RNA-binding</keyword>
<evidence type="ECO:0000256" key="14">
    <source>
        <dbReference type="ARBA" id="ARBA00049255"/>
    </source>
</evidence>
<dbReference type="SUPFAM" id="SSF50249">
    <property type="entry name" value="Nucleic acid-binding proteins"/>
    <property type="match status" value="1"/>
</dbReference>
<keyword evidence="9 15" id="KW-0067">ATP-binding</keyword>
<dbReference type="STRING" id="56804.BAE46_00125"/>
<evidence type="ECO:0000256" key="6">
    <source>
        <dbReference type="ARBA" id="ARBA00022598"/>
    </source>
</evidence>
<comment type="caution">
    <text evidence="20">The sequence shown here is derived from an EMBL/GenBank/DDBJ whole genome shotgun (WGS) entry which is preliminary data.</text>
</comment>
<dbReference type="GO" id="GO:0006432">
    <property type="term" value="P:phenylalanyl-tRNA aminoacylation"/>
    <property type="evidence" value="ECO:0007669"/>
    <property type="project" value="UniProtKB-UniRule"/>
</dbReference>
<dbReference type="InterPro" id="IPR012340">
    <property type="entry name" value="NA-bd_OB-fold"/>
</dbReference>
<evidence type="ECO:0000259" key="19">
    <source>
        <dbReference type="PROSITE" id="PS51483"/>
    </source>
</evidence>
<dbReference type="SUPFAM" id="SSF55681">
    <property type="entry name" value="Class II aaRS and biotin synthetases"/>
    <property type="match status" value="1"/>
</dbReference>
<dbReference type="FunFam" id="3.50.40.10:FF:000001">
    <property type="entry name" value="Phenylalanine--tRNA ligase beta subunit"/>
    <property type="match status" value="1"/>
</dbReference>
<dbReference type="SMART" id="SM00874">
    <property type="entry name" value="B5"/>
    <property type="match status" value="1"/>
</dbReference>
<dbReference type="PANTHER" id="PTHR10947:SF0">
    <property type="entry name" value="PHENYLALANINE--TRNA LIGASE BETA SUBUNIT"/>
    <property type="match status" value="1"/>
</dbReference>
<dbReference type="EC" id="6.1.1.20" evidence="15"/>
<feature type="binding site" evidence="15">
    <location>
        <position position="463"/>
    </location>
    <ligand>
        <name>Mg(2+)</name>
        <dbReference type="ChEBI" id="CHEBI:18420"/>
        <note>shared with alpha subunit</note>
    </ligand>
</feature>
<feature type="binding site" evidence="15">
    <location>
        <position position="464"/>
    </location>
    <ligand>
        <name>Mg(2+)</name>
        <dbReference type="ChEBI" id="CHEBI:18420"/>
        <note>shared with alpha subunit</note>
    </ligand>
</feature>
<dbReference type="InterPro" id="IPR045864">
    <property type="entry name" value="aa-tRNA-synth_II/BPL/LPL"/>
</dbReference>
<dbReference type="PROSITE" id="PS51483">
    <property type="entry name" value="B5"/>
    <property type="match status" value="1"/>
</dbReference>
<feature type="domain" description="FDX-ACB" evidence="18">
    <location>
        <begin position="701"/>
        <end position="794"/>
    </location>
</feature>
<dbReference type="InterPro" id="IPR036690">
    <property type="entry name" value="Fdx_antiC-bd_sf"/>
</dbReference>
<dbReference type="GO" id="GO:0000287">
    <property type="term" value="F:magnesium ion binding"/>
    <property type="evidence" value="ECO:0007669"/>
    <property type="project" value="UniProtKB-UniRule"/>
</dbReference>
<dbReference type="FunFam" id="2.40.50.140:FF:000045">
    <property type="entry name" value="Phenylalanine--tRNA ligase beta subunit"/>
    <property type="match status" value="1"/>
</dbReference>
<keyword evidence="13 15" id="KW-0030">Aminoacyl-tRNA synthetase</keyword>
<dbReference type="InterPro" id="IPR004532">
    <property type="entry name" value="Phe-tRNA-ligase_IIc_bsu_bact"/>
</dbReference>
<accession>H5T9B1</accession>
<dbReference type="InterPro" id="IPR033714">
    <property type="entry name" value="tRNA_bind_bactPheRS"/>
</dbReference>
<dbReference type="EMBL" id="BAET01000007">
    <property type="protein sequence ID" value="GAB54888.1"/>
    <property type="molecule type" value="Genomic_DNA"/>
</dbReference>
<feature type="binding site" evidence="15">
    <location>
        <position position="454"/>
    </location>
    <ligand>
        <name>Mg(2+)</name>
        <dbReference type="ChEBI" id="CHEBI:18420"/>
        <note>shared with alpha subunit</note>
    </ligand>
</feature>
<evidence type="ECO:0000256" key="8">
    <source>
        <dbReference type="ARBA" id="ARBA00022741"/>
    </source>
</evidence>
<protein>
    <recommendedName>
        <fullName evidence="15">Phenylalanine--tRNA ligase beta subunit</fullName>
        <ecNumber evidence="15">6.1.1.20</ecNumber>
    </recommendedName>
    <alternativeName>
        <fullName evidence="15">Phenylalanyl-tRNA synthetase beta subunit</fullName>
        <shortName evidence="15">PheRS</shortName>
    </alternativeName>
</protein>
<dbReference type="GO" id="GO:0009328">
    <property type="term" value="C:phenylalanine-tRNA ligase complex"/>
    <property type="evidence" value="ECO:0007669"/>
    <property type="project" value="TreeGrafter"/>
</dbReference>
<keyword evidence="4 15" id="KW-0963">Cytoplasm</keyword>
<evidence type="ECO:0000259" key="18">
    <source>
        <dbReference type="PROSITE" id="PS51447"/>
    </source>
</evidence>
<dbReference type="FunFam" id="3.30.930.10:FF:000022">
    <property type="entry name" value="Phenylalanine--tRNA ligase beta subunit"/>
    <property type="match status" value="1"/>
</dbReference>
<reference evidence="20 21" key="1">
    <citation type="journal article" date="2012" name="J. Bacteriol.">
        <title>Genome sequence of proteorhodopsin-containing sea ice bacterium Glaciecola punicea ACAM 611T.</title>
        <authorList>
            <person name="Qin Q.-L."/>
            <person name="Xie B.-B."/>
            <person name="Shu Y.-L."/>
            <person name="Rong J.-C."/>
            <person name="Zhao D.-L."/>
            <person name="Zhang X.-Y."/>
            <person name="Chen X.-L."/>
            <person name="Zhou B.-C."/>
            <person name="Zhanga Y.-Z."/>
        </authorList>
    </citation>
    <scope>NUCLEOTIDE SEQUENCE [LARGE SCALE GENOMIC DNA]</scope>
    <source>
        <strain evidence="20 21">ACAM 611</strain>
    </source>
</reference>
<dbReference type="FunFam" id="3.30.56.10:FF:000002">
    <property type="entry name" value="Phenylalanine--tRNA ligase beta subunit"/>
    <property type="match status" value="1"/>
</dbReference>
<evidence type="ECO:0000256" key="2">
    <source>
        <dbReference type="ARBA" id="ARBA00008653"/>
    </source>
</evidence>
<evidence type="ECO:0000256" key="10">
    <source>
        <dbReference type="ARBA" id="ARBA00022842"/>
    </source>
</evidence>
<feature type="domain" description="TRNA-binding" evidence="17">
    <location>
        <begin position="39"/>
        <end position="148"/>
    </location>
</feature>
<dbReference type="Pfam" id="PF03484">
    <property type="entry name" value="B5"/>
    <property type="match status" value="1"/>
</dbReference>
<dbReference type="InterPro" id="IPR020825">
    <property type="entry name" value="Phe-tRNA_synthase-like_B3/B4"/>
</dbReference>
<dbReference type="NCBIfam" id="TIGR00472">
    <property type="entry name" value="pheT_bact"/>
    <property type="match status" value="1"/>
</dbReference>
<dbReference type="SUPFAM" id="SSF46955">
    <property type="entry name" value="Putative DNA-binding domain"/>
    <property type="match status" value="1"/>
</dbReference>
<keyword evidence="6 15" id="KW-0436">Ligase</keyword>
<evidence type="ECO:0000256" key="3">
    <source>
        <dbReference type="ARBA" id="ARBA00011209"/>
    </source>
</evidence>
<dbReference type="Pfam" id="PF03483">
    <property type="entry name" value="B3_4"/>
    <property type="match status" value="1"/>
</dbReference>
<evidence type="ECO:0000256" key="16">
    <source>
        <dbReference type="PROSITE-ProRule" id="PRU00209"/>
    </source>
</evidence>
<dbReference type="SMART" id="SM00896">
    <property type="entry name" value="FDX-ACB"/>
    <property type="match status" value="1"/>
</dbReference>
<dbReference type="InterPro" id="IPR005121">
    <property type="entry name" value="Fdx_antiC-bd"/>
</dbReference>
<proteinExistence type="inferred from homology"/>
<evidence type="ECO:0000259" key="17">
    <source>
        <dbReference type="PROSITE" id="PS50886"/>
    </source>
</evidence>
<feature type="domain" description="B5" evidence="19">
    <location>
        <begin position="401"/>
        <end position="476"/>
    </location>
</feature>
<dbReference type="SMART" id="SM00873">
    <property type="entry name" value="B3_4"/>
    <property type="match status" value="1"/>
</dbReference>
<comment type="cofactor">
    <cofactor evidence="15">
        <name>Mg(2+)</name>
        <dbReference type="ChEBI" id="CHEBI:18420"/>
    </cofactor>
    <text evidence="15">Binds 2 magnesium ions per tetramer.</text>
</comment>
<dbReference type="SUPFAM" id="SSF54991">
    <property type="entry name" value="Anticodon-binding domain of PheRS"/>
    <property type="match status" value="1"/>
</dbReference>
<keyword evidence="7 15" id="KW-0479">Metal-binding</keyword>
<evidence type="ECO:0000256" key="4">
    <source>
        <dbReference type="ARBA" id="ARBA00022490"/>
    </source>
</evidence>
<dbReference type="Gene3D" id="2.40.50.140">
    <property type="entry name" value="Nucleic acid-binding proteins"/>
    <property type="match status" value="1"/>
</dbReference>
<dbReference type="eggNOG" id="COG0072">
    <property type="taxonomic scope" value="Bacteria"/>
</dbReference>
<organism evidence="20 21">
    <name type="scientific">Glaciecola punicea ACAM 611</name>
    <dbReference type="NCBI Taxonomy" id="1121923"/>
    <lineage>
        <taxon>Bacteria</taxon>
        <taxon>Pseudomonadati</taxon>
        <taxon>Pseudomonadota</taxon>
        <taxon>Gammaproteobacteria</taxon>
        <taxon>Alteromonadales</taxon>
        <taxon>Alteromonadaceae</taxon>
        <taxon>Glaciecola</taxon>
    </lineage>
</organism>
<keyword evidence="12 15" id="KW-0648">Protein biosynthesis</keyword>
<evidence type="ECO:0000256" key="11">
    <source>
        <dbReference type="ARBA" id="ARBA00022884"/>
    </source>
</evidence>
<evidence type="ECO:0000256" key="12">
    <source>
        <dbReference type="ARBA" id="ARBA00022917"/>
    </source>
</evidence>
<comment type="subunit">
    <text evidence="3 15">Tetramer of two alpha and two beta subunits.</text>
</comment>
<dbReference type="RefSeq" id="WP_006003436.1">
    <property type="nucleotide sequence ID" value="NZ_BAET01000007.1"/>
</dbReference>
<dbReference type="CDD" id="cd00769">
    <property type="entry name" value="PheRS_beta_core"/>
    <property type="match status" value="1"/>
</dbReference>
<dbReference type="Proteomes" id="UP000053586">
    <property type="component" value="Unassembled WGS sequence"/>
</dbReference>
<dbReference type="NCBIfam" id="NF045760">
    <property type="entry name" value="YtpR"/>
    <property type="match status" value="1"/>
</dbReference>
<dbReference type="GO" id="GO:0004826">
    <property type="term" value="F:phenylalanine-tRNA ligase activity"/>
    <property type="evidence" value="ECO:0007669"/>
    <property type="project" value="UniProtKB-UniRule"/>
</dbReference>